<evidence type="ECO:0000259" key="3">
    <source>
        <dbReference type="Pfam" id="PF01593"/>
    </source>
</evidence>
<evidence type="ECO:0000256" key="1">
    <source>
        <dbReference type="ARBA" id="ARBA00005995"/>
    </source>
</evidence>
<feature type="compositionally biased region" description="Low complexity" evidence="2">
    <location>
        <begin position="308"/>
        <end position="325"/>
    </location>
</feature>
<dbReference type="EMBL" id="JACHLK010000017">
    <property type="protein sequence ID" value="MBB6563269.1"/>
    <property type="molecule type" value="Genomic_DNA"/>
</dbReference>
<keyword evidence="5" id="KW-1185">Reference proteome</keyword>
<dbReference type="AlphaFoldDB" id="A0A7X0PKI9"/>
<proteinExistence type="inferred from homology"/>
<reference evidence="4 5" key="1">
    <citation type="submission" date="2020-08" db="EMBL/GenBank/DDBJ databases">
        <title>Functional genomics of gut bacteria from endangered species of beetles.</title>
        <authorList>
            <person name="Carlos-Shanley C."/>
        </authorList>
    </citation>
    <scope>NUCLEOTIDE SEQUENCE [LARGE SCALE GENOMIC DNA]</scope>
    <source>
        <strain evidence="4 5">S00198</strain>
    </source>
</reference>
<dbReference type="GO" id="GO:0016491">
    <property type="term" value="F:oxidoreductase activity"/>
    <property type="evidence" value="ECO:0007669"/>
    <property type="project" value="InterPro"/>
</dbReference>
<accession>A0A7X0PKI9</accession>
<feature type="domain" description="Amine oxidase" evidence="3">
    <location>
        <begin position="111"/>
        <end position="360"/>
    </location>
</feature>
<protein>
    <submittedName>
        <fullName evidence="4">Monoamine oxidase</fullName>
    </submittedName>
</protein>
<dbReference type="PANTHER" id="PTHR43563">
    <property type="entry name" value="AMINE OXIDASE"/>
    <property type="match status" value="1"/>
</dbReference>
<evidence type="ECO:0000313" key="5">
    <source>
        <dbReference type="Proteomes" id="UP000575083"/>
    </source>
</evidence>
<evidence type="ECO:0000313" key="4">
    <source>
        <dbReference type="EMBL" id="MBB6563269.1"/>
    </source>
</evidence>
<dbReference type="Proteomes" id="UP000575083">
    <property type="component" value="Unassembled WGS sequence"/>
</dbReference>
<dbReference type="RefSeq" id="WP_184864107.1">
    <property type="nucleotide sequence ID" value="NZ_JACHLK010000017.1"/>
</dbReference>
<organism evidence="4 5">
    <name type="scientific">Acidovorax soli</name>
    <dbReference type="NCBI Taxonomy" id="592050"/>
    <lineage>
        <taxon>Bacteria</taxon>
        <taxon>Pseudomonadati</taxon>
        <taxon>Pseudomonadota</taxon>
        <taxon>Betaproteobacteria</taxon>
        <taxon>Burkholderiales</taxon>
        <taxon>Comamonadaceae</taxon>
        <taxon>Acidovorax</taxon>
    </lineage>
</organism>
<dbReference type="PANTHER" id="PTHR43563:SF1">
    <property type="entry name" value="AMINE OXIDASE [FLAVIN-CONTAINING] B"/>
    <property type="match status" value="1"/>
</dbReference>
<dbReference type="InterPro" id="IPR036188">
    <property type="entry name" value="FAD/NAD-bd_sf"/>
</dbReference>
<dbReference type="InterPro" id="IPR002937">
    <property type="entry name" value="Amino_oxidase"/>
</dbReference>
<dbReference type="SUPFAM" id="SSF54373">
    <property type="entry name" value="FAD-linked reductases, C-terminal domain"/>
    <property type="match status" value="1"/>
</dbReference>
<comment type="caution">
    <text evidence="4">The sequence shown here is derived from an EMBL/GenBank/DDBJ whole genome shotgun (WGS) entry which is preliminary data.</text>
</comment>
<gene>
    <name evidence="4" type="ORF">HNP48_005988</name>
</gene>
<dbReference type="Pfam" id="PF01593">
    <property type="entry name" value="Amino_oxidase"/>
    <property type="match status" value="1"/>
</dbReference>
<sequence>MQDANTTDIAIVGAGLAGLYAAFLLEQAGITDYRLLEARSRTGGRIASLGPEGFDLGPTWFWPEQQPALDRLVQGLGLARFAQHETGDLLFEPAQHGVQRVRTPAYEGAPTSMRLAGGMGALVAALRRRIDGTRIATGQAVRRMQLQGDAVALQSEDAQGRPTTWQARHVLLALPPRLAARHIAFTPALPPALAHAWQATPTWMAPHAKYLAVYATPFWREQGLSGQARSARGPLGEIHDASMPGGRGALFGFFGLPARMRHAVPDAVLRAHCRAQLARLFGPEALEPETDALQDWAAEPLTAVAADADASGGHGSAPPAAPGAGPWQGRITGIASEWSPEFPGYLAGAVDAAQRAVHALLRNPTAPGIRP</sequence>
<dbReference type="SUPFAM" id="SSF51905">
    <property type="entry name" value="FAD/NAD(P)-binding domain"/>
    <property type="match status" value="1"/>
</dbReference>
<dbReference type="Gene3D" id="3.50.50.60">
    <property type="entry name" value="FAD/NAD(P)-binding domain"/>
    <property type="match status" value="2"/>
</dbReference>
<comment type="similarity">
    <text evidence="1">Belongs to the flavin monoamine oxidase family.</text>
</comment>
<name>A0A7X0PKI9_9BURK</name>
<dbReference type="Pfam" id="PF13450">
    <property type="entry name" value="NAD_binding_8"/>
    <property type="match status" value="1"/>
</dbReference>
<dbReference type="InterPro" id="IPR050703">
    <property type="entry name" value="Flavin_MAO"/>
</dbReference>
<evidence type="ECO:0000256" key="2">
    <source>
        <dbReference type="SAM" id="MobiDB-lite"/>
    </source>
</evidence>
<feature type="region of interest" description="Disordered" evidence="2">
    <location>
        <begin position="308"/>
        <end position="328"/>
    </location>
</feature>